<dbReference type="SUPFAM" id="SSF50341">
    <property type="entry name" value="CheW-like"/>
    <property type="match status" value="1"/>
</dbReference>
<dbReference type="Gene3D" id="2.40.50.180">
    <property type="entry name" value="CheA-289, Domain 4"/>
    <property type="match status" value="1"/>
</dbReference>
<proteinExistence type="predicted"/>
<feature type="domain" description="CheW-like" evidence="1">
    <location>
        <begin position="47"/>
        <end position="188"/>
    </location>
</feature>
<dbReference type="InterPro" id="IPR002545">
    <property type="entry name" value="CheW-lke_dom"/>
</dbReference>
<keyword evidence="3" id="KW-1185">Reference proteome</keyword>
<dbReference type="Pfam" id="PF01584">
    <property type="entry name" value="CheW"/>
    <property type="match status" value="1"/>
</dbReference>
<dbReference type="PANTHER" id="PTHR22617">
    <property type="entry name" value="CHEMOTAXIS SENSOR HISTIDINE KINASE-RELATED"/>
    <property type="match status" value="1"/>
</dbReference>
<protein>
    <submittedName>
        <fullName evidence="2">Chemotaxis protein CheW</fullName>
    </submittedName>
</protein>
<evidence type="ECO:0000259" key="1">
    <source>
        <dbReference type="PROSITE" id="PS50851"/>
    </source>
</evidence>
<evidence type="ECO:0000313" key="3">
    <source>
        <dbReference type="Proteomes" id="UP000637632"/>
    </source>
</evidence>
<reference evidence="2 3" key="1">
    <citation type="submission" date="2020-08" db="EMBL/GenBank/DDBJ databases">
        <title>Novel species isolated from subtropical streams in China.</title>
        <authorList>
            <person name="Lu H."/>
        </authorList>
    </citation>
    <scope>NUCLEOTIDE SEQUENCE [LARGE SCALE GENOMIC DNA]</scope>
    <source>
        <strain evidence="2 3">CCTCC AB 2015119</strain>
    </source>
</reference>
<gene>
    <name evidence="2" type="ORF">H8K26_09100</name>
</gene>
<dbReference type="PROSITE" id="PS50851">
    <property type="entry name" value="CHEW"/>
    <property type="match status" value="1"/>
</dbReference>
<dbReference type="SMART" id="SM00260">
    <property type="entry name" value="CheW"/>
    <property type="match status" value="1"/>
</dbReference>
<dbReference type="EMBL" id="JACOFT010000003">
    <property type="protein sequence ID" value="MBC3811595.1"/>
    <property type="molecule type" value="Genomic_DNA"/>
</dbReference>
<dbReference type="Gene3D" id="2.30.30.40">
    <property type="entry name" value="SH3 Domains"/>
    <property type="match status" value="1"/>
</dbReference>
<sequence length="193" mass="21496">MTKTLSDSAANLEITKSDSGVRRTRLREFQAQLVERMQAAQRGGFSKLSQLGIIIGQQRYLLDLREAGEIVSATLLTNVPLTKDWYVGLSNIRGNLTSVVDLSRFQGFELTKLDNSCRIVGFAPSLGFNSGLLVSQVLGLRNLAEMEEIASGETDGNSQEWLQRRFRDRDGNVWHELSLAALVQNQDFLHIGL</sequence>
<dbReference type="RefSeq" id="WP_190479003.1">
    <property type="nucleotide sequence ID" value="NZ_JACOFT010000003.1"/>
</dbReference>
<accession>A0ABR6XFB6</accession>
<evidence type="ECO:0000313" key="2">
    <source>
        <dbReference type="EMBL" id="MBC3811595.1"/>
    </source>
</evidence>
<organism evidence="2 3">
    <name type="scientific">Undibacterium aquatile</name>
    <dbReference type="NCBI Taxonomy" id="1537398"/>
    <lineage>
        <taxon>Bacteria</taxon>
        <taxon>Pseudomonadati</taxon>
        <taxon>Pseudomonadota</taxon>
        <taxon>Betaproteobacteria</taxon>
        <taxon>Burkholderiales</taxon>
        <taxon>Oxalobacteraceae</taxon>
        <taxon>Undibacterium</taxon>
    </lineage>
</organism>
<name>A0ABR6XFB6_9BURK</name>
<comment type="caution">
    <text evidence="2">The sequence shown here is derived from an EMBL/GenBank/DDBJ whole genome shotgun (WGS) entry which is preliminary data.</text>
</comment>
<dbReference type="PANTHER" id="PTHR22617:SF43">
    <property type="entry name" value="PROTEIN PILI"/>
    <property type="match status" value="1"/>
</dbReference>
<dbReference type="Proteomes" id="UP000637632">
    <property type="component" value="Unassembled WGS sequence"/>
</dbReference>
<dbReference type="InterPro" id="IPR039315">
    <property type="entry name" value="CheW"/>
</dbReference>
<dbReference type="InterPro" id="IPR036061">
    <property type="entry name" value="CheW-like_dom_sf"/>
</dbReference>